<evidence type="ECO:0000313" key="3">
    <source>
        <dbReference type="Proteomes" id="UP000054007"/>
    </source>
</evidence>
<evidence type="ECO:0000313" key="2">
    <source>
        <dbReference type="EMBL" id="KIY63657.1"/>
    </source>
</evidence>
<dbReference type="Gene3D" id="3.80.10.10">
    <property type="entry name" value="Ribonuclease Inhibitor"/>
    <property type="match status" value="1"/>
</dbReference>
<dbReference type="AlphaFoldDB" id="A0A0D7AZJ8"/>
<reference evidence="2 3" key="1">
    <citation type="journal article" date="2015" name="Fungal Genet. Biol.">
        <title>Evolution of novel wood decay mechanisms in Agaricales revealed by the genome sequences of Fistulina hepatica and Cylindrobasidium torrendii.</title>
        <authorList>
            <person name="Floudas D."/>
            <person name="Held B.W."/>
            <person name="Riley R."/>
            <person name="Nagy L.G."/>
            <person name="Koehler G."/>
            <person name="Ransdell A.S."/>
            <person name="Younus H."/>
            <person name="Chow J."/>
            <person name="Chiniquy J."/>
            <person name="Lipzen A."/>
            <person name="Tritt A."/>
            <person name="Sun H."/>
            <person name="Haridas S."/>
            <person name="LaButti K."/>
            <person name="Ohm R.A."/>
            <person name="Kues U."/>
            <person name="Blanchette R.A."/>
            <person name="Grigoriev I.V."/>
            <person name="Minto R.E."/>
            <person name="Hibbett D.S."/>
        </authorList>
    </citation>
    <scope>NUCLEOTIDE SEQUENCE [LARGE SCALE GENOMIC DNA]</scope>
    <source>
        <strain evidence="2 3">FP15055 ss-10</strain>
    </source>
</reference>
<evidence type="ECO:0000259" key="1">
    <source>
        <dbReference type="PROSITE" id="PS50181"/>
    </source>
</evidence>
<dbReference type="OrthoDB" id="3247499at2759"/>
<accession>A0A0D7AZJ8</accession>
<dbReference type="Pfam" id="PF12937">
    <property type="entry name" value="F-box-like"/>
    <property type="match status" value="1"/>
</dbReference>
<keyword evidence="3" id="KW-1185">Reference proteome</keyword>
<dbReference type="SUPFAM" id="SSF52047">
    <property type="entry name" value="RNI-like"/>
    <property type="match status" value="1"/>
</dbReference>
<proteinExistence type="predicted"/>
<dbReference type="InterPro" id="IPR036047">
    <property type="entry name" value="F-box-like_dom_sf"/>
</dbReference>
<dbReference type="InterPro" id="IPR001810">
    <property type="entry name" value="F-box_dom"/>
</dbReference>
<feature type="domain" description="F-box" evidence="1">
    <location>
        <begin position="11"/>
        <end position="56"/>
    </location>
</feature>
<dbReference type="STRING" id="1314674.A0A0D7AZJ8"/>
<protein>
    <recommendedName>
        <fullName evidence="1">F-box domain-containing protein</fullName>
    </recommendedName>
</protein>
<dbReference type="EMBL" id="KN880681">
    <property type="protein sequence ID" value="KIY63657.1"/>
    <property type="molecule type" value="Genomic_DNA"/>
</dbReference>
<dbReference type="InterPro" id="IPR032675">
    <property type="entry name" value="LRR_dom_sf"/>
</dbReference>
<organism evidence="2 3">
    <name type="scientific">Cylindrobasidium torrendii FP15055 ss-10</name>
    <dbReference type="NCBI Taxonomy" id="1314674"/>
    <lineage>
        <taxon>Eukaryota</taxon>
        <taxon>Fungi</taxon>
        <taxon>Dikarya</taxon>
        <taxon>Basidiomycota</taxon>
        <taxon>Agaricomycotina</taxon>
        <taxon>Agaricomycetes</taxon>
        <taxon>Agaricomycetidae</taxon>
        <taxon>Agaricales</taxon>
        <taxon>Marasmiineae</taxon>
        <taxon>Physalacriaceae</taxon>
        <taxon>Cylindrobasidium</taxon>
    </lineage>
</organism>
<dbReference type="PROSITE" id="PS50181">
    <property type="entry name" value="FBOX"/>
    <property type="match status" value="1"/>
</dbReference>
<gene>
    <name evidence="2" type="ORF">CYLTODRAFT_425913</name>
</gene>
<dbReference type="Proteomes" id="UP000054007">
    <property type="component" value="Unassembled WGS sequence"/>
</dbReference>
<dbReference type="SUPFAM" id="SSF81383">
    <property type="entry name" value="F-box domain"/>
    <property type="match status" value="1"/>
</dbReference>
<name>A0A0D7AZJ8_9AGAR</name>
<sequence>MLAYSPAANSGSTIETVPNETLAAIFDGLPPTVLALTARVSRRFNAISERLLYASINIRDGLLEEGSQVPWRTQRCCESIAVRPHLPEKIRDFHIRWASTNNPPHGYFQFSHTLSLLATVLPTLTSLESLELSLGQANMLPATTVGVHPIESIIVGCQFPKLKTCTLNADWTKGVQPYSGILPQFLATLPELRHLKLLDQNGPIQLAPTCIPLLTSFRGNMHAAASLLPQRPVDSLALVGGDTDVTRENLPRIALTSVPLRHLDLSGMSVRPALLRILAATLPYVHTVRIRLTLRHTLHYALSGIRMLSGLAAVLACFQQLVVLDLSPTLMTGIPNSTAQDERALCNEWSRACPALERVIFPSQTEWTSVNGVWGPAVEG</sequence>